<gene>
    <name evidence="1" type="ORF">RPERSI_LOCUS3939</name>
</gene>
<reference evidence="1" key="1">
    <citation type="submission" date="2021-06" db="EMBL/GenBank/DDBJ databases">
        <authorList>
            <person name="Kallberg Y."/>
            <person name="Tangrot J."/>
            <person name="Rosling A."/>
        </authorList>
    </citation>
    <scope>NUCLEOTIDE SEQUENCE</scope>
    <source>
        <strain evidence="1">MA461A</strain>
    </source>
</reference>
<protein>
    <submittedName>
        <fullName evidence="1">21189_t:CDS:1</fullName>
    </submittedName>
</protein>
<keyword evidence="2" id="KW-1185">Reference proteome</keyword>
<dbReference type="EMBL" id="CAJVQC010005192">
    <property type="protein sequence ID" value="CAG8550559.1"/>
    <property type="molecule type" value="Genomic_DNA"/>
</dbReference>
<accession>A0ACA9LWL8</accession>
<evidence type="ECO:0000313" key="2">
    <source>
        <dbReference type="Proteomes" id="UP000789920"/>
    </source>
</evidence>
<dbReference type="Proteomes" id="UP000789920">
    <property type="component" value="Unassembled WGS sequence"/>
</dbReference>
<name>A0ACA9LWL8_9GLOM</name>
<sequence length="770" mass="88581">MRALVGENPKIFSLTEILQAFVNNRLENIRQIAEIIKGYPTEEERNEQLKQKFAEIKQGKIKIENILSMSISFRQFTPEKQADLTQGITDLKIENEKLAQLVASEEKRKEKLIADLEQLKKDYEKDHRRTQIISDSHLIDERKAIAPEEIIIILSRGEKKKTKSETGEKEKLPSYLNIYKINSLEATNIPSVGKELKTRGENLAIIKSNRRDDLWCFSNLGKIYILPVYKLADKSINLRESRMLKLAEGETIEQIISVREDFLTTVERKEKYLVISTKKGKIKRLSLEKIGRVMKGGKKIINIAKHRDEISQVAFTSGNDDIMVFTKQGKSKSFAEKMAGDFGRAAYGVTAIKLEDGSQKTRCPKHKTLLEQHKAASCCDKSQLGASLRCPRGKEINKEIRNCPDCNKVTPTAPGQAKDEMINFLVVEKELPKNEFNLLAVREDKSGVKKSLSAVFQLAKKRGGKGKKKFKVEEREISKYSTKKGGNELKEVLGRAQKEQVNPEVIKKYEEELSQNRQKQQEWKEKGDKKKKELKNAEEKTKRCADCRKNCPQHEQLKIQHEENNCCDKKKHEKEGLQEKIRQLQQAAKPSAKKLEKLRAELKELNKQSSKNRLECPKFQALNKEIRICSECIGKKTKKAVKIIPTHLQKVFLIDKRAKSEIYLLAEEVAKKKVRETYTPLQERLHKLENIFFATKEKLKNYGAKDCSENSDWILLNENLLIYQEQIDYLKSKLTAASHEEDKIITYRLLETNEEITVRLTSGETDPDKG</sequence>
<proteinExistence type="predicted"/>
<evidence type="ECO:0000313" key="1">
    <source>
        <dbReference type="EMBL" id="CAG8550559.1"/>
    </source>
</evidence>
<comment type="caution">
    <text evidence="1">The sequence shown here is derived from an EMBL/GenBank/DDBJ whole genome shotgun (WGS) entry which is preliminary data.</text>
</comment>
<organism evidence="1 2">
    <name type="scientific">Racocetra persica</name>
    <dbReference type="NCBI Taxonomy" id="160502"/>
    <lineage>
        <taxon>Eukaryota</taxon>
        <taxon>Fungi</taxon>
        <taxon>Fungi incertae sedis</taxon>
        <taxon>Mucoromycota</taxon>
        <taxon>Glomeromycotina</taxon>
        <taxon>Glomeromycetes</taxon>
        <taxon>Diversisporales</taxon>
        <taxon>Gigasporaceae</taxon>
        <taxon>Racocetra</taxon>
    </lineage>
</organism>